<evidence type="ECO:0000313" key="1">
    <source>
        <dbReference type="EMBL" id="KAI8421588.1"/>
    </source>
</evidence>
<protein>
    <submittedName>
        <fullName evidence="1">Uncharacterized protein</fullName>
    </submittedName>
</protein>
<dbReference type="Proteomes" id="UP001064048">
    <property type="component" value="Chromosome 16"/>
</dbReference>
<keyword evidence="2" id="KW-1185">Reference proteome</keyword>
<accession>A0ACC0JBW5</accession>
<reference evidence="1 2" key="1">
    <citation type="journal article" date="2022" name="Genome Biol. Evol.">
        <title>The Spruce Budworm Genome: Reconstructing the Evolutionary History of Antifreeze Proteins.</title>
        <authorList>
            <person name="Beliveau C."/>
            <person name="Gagne P."/>
            <person name="Picq S."/>
            <person name="Vernygora O."/>
            <person name="Keeling C.I."/>
            <person name="Pinkney K."/>
            <person name="Doucet D."/>
            <person name="Wen F."/>
            <person name="Johnston J.S."/>
            <person name="Maaroufi H."/>
            <person name="Boyle B."/>
            <person name="Laroche J."/>
            <person name="Dewar K."/>
            <person name="Juretic N."/>
            <person name="Blackburn G."/>
            <person name="Nisole A."/>
            <person name="Brunet B."/>
            <person name="Brandao M."/>
            <person name="Lumley L."/>
            <person name="Duan J."/>
            <person name="Quan G."/>
            <person name="Lucarotti C.J."/>
            <person name="Roe A.D."/>
            <person name="Sperling F.A.H."/>
            <person name="Levesque R.C."/>
            <person name="Cusson M."/>
        </authorList>
    </citation>
    <scope>NUCLEOTIDE SEQUENCE [LARGE SCALE GENOMIC DNA]</scope>
    <source>
        <strain evidence="1">Glfc:IPQL:Cfum</strain>
    </source>
</reference>
<evidence type="ECO:0000313" key="2">
    <source>
        <dbReference type="Proteomes" id="UP001064048"/>
    </source>
</evidence>
<name>A0ACC0JBW5_CHOFU</name>
<comment type="caution">
    <text evidence="1">The sequence shown here is derived from an EMBL/GenBank/DDBJ whole genome shotgun (WGS) entry which is preliminary data.</text>
</comment>
<organism evidence="1 2">
    <name type="scientific">Choristoneura fumiferana</name>
    <name type="common">Spruce budworm moth</name>
    <name type="synonym">Archips fumiferana</name>
    <dbReference type="NCBI Taxonomy" id="7141"/>
    <lineage>
        <taxon>Eukaryota</taxon>
        <taxon>Metazoa</taxon>
        <taxon>Ecdysozoa</taxon>
        <taxon>Arthropoda</taxon>
        <taxon>Hexapoda</taxon>
        <taxon>Insecta</taxon>
        <taxon>Pterygota</taxon>
        <taxon>Neoptera</taxon>
        <taxon>Endopterygota</taxon>
        <taxon>Lepidoptera</taxon>
        <taxon>Glossata</taxon>
        <taxon>Ditrysia</taxon>
        <taxon>Tortricoidea</taxon>
        <taxon>Tortricidae</taxon>
        <taxon>Tortricinae</taxon>
        <taxon>Choristoneura</taxon>
    </lineage>
</organism>
<gene>
    <name evidence="1" type="ORF">MSG28_009605</name>
</gene>
<proteinExistence type="predicted"/>
<sequence>MPSQQFVWEWTTLAVGETSKGFVEKSATSDTRFPKKLLVAISVVLIITMCLPQTEALSLEHKQRHKKHHNKENMPTQRITKDASHIRRPKNVDLHSMLARKIIKKLKNTRRFFTDARKEISDSRENRFGNPRWLPKVNFIEIHNHVYDDLPKGKPMSAQKFAYVVPKLYKTLLDYKAVWERLHIVNIRHLDNDFLMNYTRKRDSLIRTTLAELQKFITEVEDDMEKANVAKPHVNKNRMNLEHLQIDDVDTNRAVPAGANRKLPAIDDLTDLSAESSEIIPEAVAPPHQHFEHQSAHEPQPAASTSVQTDHSIELVGGSQTFFPSFANLFEPRQQSSYSLGYRNQEAAFSQKPQSYRSLLNYPLFGNYRSLDGFGKQNSAASAPLVDASSSVLGSGNFGIIRGGTFFAQNDEDSDDFGDSFNSFYNNGHGRPSNGLGYIANPRPNFNQDQFANFRDFADINAPSNSAYSHFVVVYANKNATMDEISEESRRVVSKPKNIIETLERLDVKPPKITKAKAKLAATKQKFNKKEQWKKANSKHSSPKHDPEEPLLALS</sequence>
<dbReference type="EMBL" id="CM046116">
    <property type="protein sequence ID" value="KAI8421588.1"/>
    <property type="molecule type" value="Genomic_DNA"/>
</dbReference>